<dbReference type="STRING" id="13035.Dacsa_2440"/>
<protein>
    <recommendedName>
        <fullName evidence="1">Thioredoxin-like fold domain-containing protein</fullName>
    </recommendedName>
</protein>
<accession>K9YWZ9</accession>
<keyword evidence="3" id="KW-1185">Reference proteome</keyword>
<organism evidence="2 3">
    <name type="scientific">Dactylococcopsis salina (strain PCC 8305)</name>
    <name type="common">Myxobactron salinum</name>
    <dbReference type="NCBI Taxonomy" id="13035"/>
    <lineage>
        <taxon>Bacteria</taxon>
        <taxon>Bacillati</taxon>
        <taxon>Cyanobacteriota</taxon>
        <taxon>Cyanophyceae</taxon>
        <taxon>Nodosilineales</taxon>
        <taxon>Cymatolegaceae</taxon>
        <taxon>Dactylococcopsis</taxon>
    </lineage>
</organism>
<gene>
    <name evidence="2" type="ORF">Dacsa_2440</name>
</gene>
<feature type="domain" description="Thioredoxin-like fold" evidence="1">
    <location>
        <begin position="55"/>
        <end position="147"/>
    </location>
</feature>
<evidence type="ECO:0000313" key="3">
    <source>
        <dbReference type="Proteomes" id="UP000010482"/>
    </source>
</evidence>
<reference evidence="2" key="1">
    <citation type="submission" date="2012-04" db="EMBL/GenBank/DDBJ databases">
        <title>Finished genome of Dactylococcopsis salina PCC 8305.</title>
        <authorList>
            <consortium name="US DOE Joint Genome Institute"/>
            <person name="Gugger M."/>
            <person name="Coursin T."/>
            <person name="Rippka R."/>
            <person name="Tandeau De Marsac N."/>
            <person name="Huntemann M."/>
            <person name="Wei C.-L."/>
            <person name="Han J."/>
            <person name="Detter J.C."/>
            <person name="Han C."/>
            <person name="Tapia R."/>
            <person name="Daligault H."/>
            <person name="Chen A."/>
            <person name="Krypides N."/>
            <person name="Mavromatis K."/>
            <person name="Markowitz V."/>
            <person name="Szeto E."/>
            <person name="Ivanova N."/>
            <person name="Ovchinnikova G."/>
            <person name="Pagani I."/>
            <person name="Pati A."/>
            <person name="Goodwin L."/>
            <person name="Peters L."/>
            <person name="Pitluck S."/>
            <person name="Woyke T."/>
            <person name="Kerfeld C."/>
        </authorList>
    </citation>
    <scope>NUCLEOTIDE SEQUENCE [LARGE SCALE GENOMIC DNA]</scope>
    <source>
        <strain evidence="2">PCC 8305</strain>
    </source>
</reference>
<dbReference type="KEGG" id="dsl:Dacsa_2440"/>
<dbReference type="HOGENOM" id="CLU_093809_0_0_3"/>
<dbReference type="Pfam" id="PF13098">
    <property type="entry name" value="Thioredoxin_2"/>
    <property type="match status" value="1"/>
</dbReference>
<dbReference type="InterPro" id="IPR048069">
    <property type="entry name" value="Thylak_slr1796"/>
</dbReference>
<dbReference type="NCBIfam" id="NF038096">
    <property type="entry name" value="thylak_slr1796"/>
    <property type="match status" value="1"/>
</dbReference>
<dbReference type="AlphaFoldDB" id="K9YWZ9"/>
<dbReference type="Proteomes" id="UP000010482">
    <property type="component" value="Chromosome"/>
</dbReference>
<dbReference type="SUPFAM" id="SSF52833">
    <property type="entry name" value="Thioredoxin-like"/>
    <property type="match status" value="1"/>
</dbReference>
<dbReference type="InterPro" id="IPR036249">
    <property type="entry name" value="Thioredoxin-like_sf"/>
</dbReference>
<dbReference type="eggNOG" id="COG0526">
    <property type="taxonomic scope" value="Bacteria"/>
</dbReference>
<sequence>MLGLVLATITAFWFVLTPSAIASLDDDRYDGNIFALYAGNGSLVPPRVTLAESMKGGKPSLLVFYLEDSKDCKAYSINVSELQRYYGRAANFIPINVDMLADKTDFSPTEAGYYYRGFVPQTVIIDQEGKVAFDEIGQVSFETVDAAFREVFDLLPRSESKELKRRSLNNINVGLQEEED</sequence>
<dbReference type="PATRIC" id="fig|13035.3.peg.2770"/>
<dbReference type="Gene3D" id="3.40.30.10">
    <property type="entry name" value="Glutaredoxin"/>
    <property type="match status" value="1"/>
</dbReference>
<dbReference type="EMBL" id="CP003944">
    <property type="protein sequence ID" value="AFZ51037.1"/>
    <property type="molecule type" value="Genomic_DNA"/>
</dbReference>
<evidence type="ECO:0000313" key="2">
    <source>
        <dbReference type="EMBL" id="AFZ51037.1"/>
    </source>
</evidence>
<dbReference type="InterPro" id="IPR012336">
    <property type="entry name" value="Thioredoxin-like_fold"/>
</dbReference>
<proteinExistence type="predicted"/>
<dbReference type="RefSeq" id="WP_015230028.1">
    <property type="nucleotide sequence ID" value="NC_019780.1"/>
</dbReference>
<name>K9YWZ9_DACS8</name>
<evidence type="ECO:0000259" key="1">
    <source>
        <dbReference type="Pfam" id="PF13098"/>
    </source>
</evidence>